<evidence type="ECO:0000313" key="1">
    <source>
        <dbReference type="EMBL" id="SVA33468.1"/>
    </source>
</evidence>
<organism evidence="1">
    <name type="scientific">marine metagenome</name>
    <dbReference type="NCBI Taxonomy" id="408172"/>
    <lineage>
        <taxon>unclassified sequences</taxon>
        <taxon>metagenomes</taxon>
        <taxon>ecological metagenomes</taxon>
    </lineage>
</organism>
<dbReference type="EMBL" id="UINC01007462">
    <property type="protein sequence ID" value="SVA33468.1"/>
    <property type="molecule type" value="Genomic_DNA"/>
</dbReference>
<proteinExistence type="predicted"/>
<reference evidence="1" key="1">
    <citation type="submission" date="2018-05" db="EMBL/GenBank/DDBJ databases">
        <authorList>
            <person name="Lanie J.A."/>
            <person name="Ng W.-L."/>
            <person name="Kazmierczak K.M."/>
            <person name="Andrzejewski T.M."/>
            <person name="Davidsen T.M."/>
            <person name="Wayne K.J."/>
            <person name="Tettelin H."/>
            <person name="Glass J.I."/>
            <person name="Rusch D."/>
            <person name="Podicherti R."/>
            <person name="Tsui H.-C.T."/>
            <person name="Winkler M.E."/>
        </authorList>
    </citation>
    <scope>NUCLEOTIDE SEQUENCE</scope>
</reference>
<dbReference type="AlphaFoldDB" id="A0A381V0X4"/>
<sequence length="243" mass="25376">MTQTTGPGSVNRYVLLGLASGAPPWMPTVDLRLADLGTGHEFLPCAGLADLLNRLASGRPFSALLVDHRTVGLDRELISRAVSASCPVLVVGGDAERWIGLGAAAVLSADLAPDDFARTLERRARPIGRIDRLEFGAPVQATGSRWTGRLVAVTGPGGTGASTIARSLTDGLSRDPRLRGSVTLVDACLEADPALLHGILDAPLTLQEATQAHRGGLPGAADLDRFLVSPAGLSYRLLPGIRR</sequence>
<gene>
    <name evidence="1" type="ORF">METZ01_LOCUS86322</name>
</gene>
<name>A0A381V0X4_9ZZZZ</name>
<accession>A0A381V0X4</accession>
<protein>
    <submittedName>
        <fullName evidence="1">Uncharacterized protein</fullName>
    </submittedName>
</protein>